<comment type="caution">
    <text evidence="1">The sequence shown here is derived from an EMBL/GenBank/DDBJ whole genome shotgun (WGS) entry which is preliminary data.</text>
</comment>
<organism evidence="1 2">
    <name type="scientific">Pseudoleptotrichia goodfellowii F0264</name>
    <dbReference type="NCBI Taxonomy" id="596323"/>
    <lineage>
        <taxon>Bacteria</taxon>
        <taxon>Fusobacteriati</taxon>
        <taxon>Fusobacteriota</taxon>
        <taxon>Fusobacteriia</taxon>
        <taxon>Fusobacteriales</taxon>
        <taxon>Leptotrichiaceae</taxon>
        <taxon>Pseudoleptotrichia</taxon>
    </lineage>
</organism>
<dbReference type="Proteomes" id="UP000004226">
    <property type="component" value="Unassembled WGS sequence"/>
</dbReference>
<evidence type="ECO:0000313" key="1">
    <source>
        <dbReference type="EMBL" id="EEY36162.1"/>
    </source>
</evidence>
<sequence length="119" mass="13346">VNSQGRKKNGAGAYKEDRYKSGVYGAINDIVKRPIDKKVQFEGIALIIPENTEINSKTWNLVDTKTGYGIPISFYDQNGCIQKKIGDKIYSITYNDYISGVKQIGEKLMKINGFKNTCN</sequence>
<accession>D0GIC2</accession>
<reference evidence="1 2" key="1">
    <citation type="submission" date="2009-10" db="EMBL/GenBank/DDBJ databases">
        <authorList>
            <person name="Harkins D.M."/>
            <person name="Madupu R."/>
            <person name="Durkin A.S."/>
            <person name="Torralba M."/>
            <person name="Methe B."/>
            <person name="Sutton G.G."/>
            <person name="Strausberg R.L."/>
            <person name="Nelson K.E."/>
        </authorList>
    </citation>
    <scope>NUCLEOTIDE SEQUENCE [LARGE SCALE GENOMIC DNA]</scope>
    <source>
        <strain evidence="1 2">F0264</strain>
    </source>
</reference>
<dbReference type="EMBL" id="ADAD01000004">
    <property type="protein sequence ID" value="EEY36162.1"/>
    <property type="molecule type" value="Genomic_DNA"/>
</dbReference>
<keyword evidence="2" id="KW-1185">Reference proteome</keyword>
<protein>
    <submittedName>
        <fullName evidence="1">Uncharacterized protein</fullName>
    </submittedName>
</protein>
<dbReference type="AlphaFoldDB" id="D0GIC2"/>
<gene>
    <name evidence="1" type="ORF">HMPREF0554_1184</name>
</gene>
<name>D0GIC2_9FUSO</name>
<dbReference type="RefSeq" id="WP_006806227.1">
    <property type="nucleotide sequence ID" value="NZ_ADAD01000004.1"/>
</dbReference>
<proteinExistence type="predicted"/>
<evidence type="ECO:0000313" key="2">
    <source>
        <dbReference type="Proteomes" id="UP000004226"/>
    </source>
</evidence>
<feature type="non-terminal residue" evidence="1">
    <location>
        <position position="1"/>
    </location>
</feature>